<organism evidence="2 3">
    <name type="scientific">Platanthera zijinensis</name>
    <dbReference type="NCBI Taxonomy" id="2320716"/>
    <lineage>
        <taxon>Eukaryota</taxon>
        <taxon>Viridiplantae</taxon>
        <taxon>Streptophyta</taxon>
        <taxon>Embryophyta</taxon>
        <taxon>Tracheophyta</taxon>
        <taxon>Spermatophyta</taxon>
        <taxon>Magnoliopsida</taxon>
        <taxon>Liliopsida</taxon>
        <taxon>Asparagales</taxon>
        <taxon>Orchidaceae</taxon>
        <taxon>Orchidoideae</taxon>
        <taxon>Orchideae</taxon>
        <taxon>Orchidinae</taxon>
        <taxon>Platanthera</taxon>
    </lineage>
</organism>
<evidence type="ECO:0000313" key="3">
    <source>
        <dbReference type="Proteomes" id="UP001418222"/>
    </source>
</evidence>
<dbReference type="Proteomes" id="UP001418222">
    <property type="component" value="Unassembled WGS sequence"/>
</dbReference>
<keyword evidence="1" id="KW-0812">Transmembrane</keyword>
<evidence type="ECO:0000256" key="1">
    <source>
        <dbReference type="SAM" id="Phobius"/>
    </source>
</evidence>
<keyword evidence="1" id="KW-1133">Transmembrane helix</keyword>
<feature type="transmembrane region" description="Helical" evidence="1">
    <location>
        <begin position="56"/>
        <end position="76"/>
    </location>
</feature>
<protein>
    <submittedName>
        <fullName evidence="2">Uncharacterized protein</fullName>
    </submittedName>
</protein>
<dbReference type="EMBL" id="JBBWWQ010000003">
    <property type="protein sequence ID" value="KAK8950778.1"/>
    <property type="molecule type" value="Genomic_DNA"/>
</dbReference>
<proteinExistence type="predicted"/>
<evidence type="ECO:0000313" key="2">
    <source>
        <dbReference type="EMBL" id="KAK8950778.1"/>
    </source>
</evidence>
<keyword evidence="3" id="KW-1185">Reference proteome</keyword>
<keyword evidence="1" id="KW-0472">Membrane</keyword>
<comment type="caution">
    <text evidence="2">The sequence shown here is derived from an EMBL/GenBank/DDBJ whole genome shotgun (WGS) entry which is preliminary data.</text>
</comment>
<accession>A0AAP0BTY7</accession>
<name>A0AAP0BTY7_9ASPA</name>
<dbReference type="AlphaFoldDB" id="A0AAP0BTY7"/>
<sequence length="79" mass="9306">MRPRHTRFGLETVLEEDPSLGSEVEEELFLPSTGFESYLTFMRQIKSGLGKKHMKFSPFFMFFLLFVISFVTVFSYHDN</sequence>
<gene>
    <name evidence="2" type="ORF">KSP39_PZI003811</name>
</gene>
<reference evidence="2 3" key="1">
    <citation type="journal article" date="2022" name="Nat. Plants">
        <title>Genomes of leafy and leafless Platanthera orchids illuminate the evolution of mycoheterotrophy.</title>
        <authorList>
            <person name="Li M.H."/>
            <person name="Liu K.W."/>
            <person name="Li Z."/>
            <person name="Lu H.C."/>
            <person name="Ye Q.L."/>
            <person name="Zhang D."/>
            <person name="Wang J.Y."/>
            <person name="Li Y.F."/>
            <person name="Zhong Z.M."/>
            <person name="Liu X."/>
            <person name="Yu X."/>
            <person name="Liu D.K."/>
            <person name="Tu X.D."/>
            <person name="Liu B."/>
            <person name="Hao Y."/>
            <person name="Liao X.Y."/>
            <person name="Jiang Y.T."/>
            <person name="Sun W.H."/>
            <person name="Chen J."/>
            <person name="Chen Y.Q."/>
            <person name="Ai Y."/>
            <person name="Zhai J.W."/>
            <person name="Wu S.S."/>
            <person name="Zhou Z."/>
            <person name="Hsiao Y.Y."/>
            <person name="Wu W.L."/>
            <person name="Chen Y.Y."/>
            <person name="Lin Y.F."/>
            <person name="Hsu J.L."/>
            <person name="Li C.Y."/>
            <person name="Wang Z.W."/>
            <person name="Zhao X."/>
            <person name="Zhong W.Y."/>
            <person name="Ma X.K."/>
            <person name="Ma L."/>
            <person name="Huang J."/>
            <person name="Chen G.Z."/>
            <person name="Huang M.Z."/>
            <person name="Huang L."/>
            <person name="Peng D.H."/>
            <person name="Luo Y.B."/>
            <person name="Zou S.Q."/>
            <person name="Chen S.P."/>
            <person name="Lan S."/>
            <person name="Tsai W.C."/>
            <person name="Van de Peer Y."/>
            <person name="Liu Z.J."/>
        </authorList>
    </citation>
    <scope>NUCLEOTIDE SEQUENCE [LARGE SCALE GENOMIC DNA]</scope>
    <source>
        <strain evidence="2">Lor287</strain>
    </source>
</reference>